<keyword evidence="2" id="KW-0547">Nucleotide-binding</keyword>
<evidence type="ECO:0000313" key="3">
    <source>
        <dbReference type="EMBL" id="EFS98394.1"/>
    </source>
</evidence>
<comment type="function">
    <text evidence="2">Catalyzes a mechanistically unusual reaction, the ATP-dependent insertion of CO2 between the N7 and N8 nitrogen atoms of 7,8-diaminopelargonic acid (DAPA, also called 7,8-diammoniononanoate) to form a ureido ring.</text>
</comment>
<comment type="pathway">
    <text evidence="2">Cofactor biosynthesis; biotin biosynthesis; biotin from 7,8-diaminononanoate: step 1/2.</text>
</comment>
<dbReference type="PANTHER" id="PTHR43210">
    <property type="entry name" value="DETHIOBIOTIN SYNTHETASE"/>
    <property type="match status" value="1"/>
</dbReference>
<dbReference type="PIRSF" id="PIRSF006755">
    <property type="entry name" value="DTB_synth"/>
    <property type="match status" value="1"/>
</dbReference>
<dbReference type="AlphaFoldDB" id="E4MPH4"/>
<feature type="binding site" evidence="2">
    <location>
        <position position="30"/>
    </location>
    <ligand>
        <name>Mg(2+)</name>
        <dbReference type="ChEBI" id="CHEBI:18420"/>
    </ligand>
</feature>
<proteinExistence type="inferred from homology"/>
<sequence>MYFCTFKTNKPFKMKDTYFVVGISTEVGKTVVSAILTEALQADYWKPIQSGDLENSDTHKVKRLISNSRTVFHPNSYGLHTPASPHLSAQLDGVRIELSKIVRPTTNNTLIIEAAGGLYVPLNDEDTMLDLILPTDKVVLVSRHYLGSINHTMLTYEALKNKRLNVHGIIFSGTPTPSTEEFILHKTGLPVLLRIDEEPYFDKQVVKEYASKLKI</sequence>
<dbReference type="GO" id="GO:0000287">
    <property type="term" value="F:magnesium ion binding"/>
    <property type="evidence" value="ECO:0007669"/>
    <property type="project" value="UniProtKB-UniRule"/>
</dbReference>
<dbReference type="EMBL" id="AEOH01000006">
    <property type="protein sequence ID" value="EFS98394.1"/>
    <property type="molecule type" value="Genomic_DNA"/>
</dbReference>
<accession>E4MPH4</accession>
<dbReference type="InterPro" id="IPR027417">
    <property type="entry name" value="P-loop_NTPase"/>
</dbReference>
<dbReference type="InterPro" id="IPR004472">
    <property type="entry name" value="DTB_synth_BioD"/>
</dbReference>
<feature type="binding site" evidence="2">
    <location>
        <begin position="26"/>
        <end position="31"/>
    </location>
    <ligand>
        <name>ATP</name>
        <dbReference type="ChEBI" id="CHEBI:30616"/>
    </ligand>
</feature>
<gene>
    <name evidence="2 3" type="primary">bioD</name>
    <name evidence="3" type="ORF">HMPREF1977_0286</name>
</gene>
<name>E4MPH4_CAPOC</name>
<dbReference type="GO" id="GO:0005829">
    <property type="term" value="C:cytosol"/>
    <property type="evidence" value="ECO:0007669"/>
    <property type="project" value="TreeGrafter"/>
</dbReference>
<keyword evidence="2" id="KW-0963">Cytoplasm</keyword>
<comment type="catalytic activity">
    <reaction evidence="2">
        <text>(7R,8S)-7,8-diammoniononanoate + CO2 + ATP = (4R,5S)-dethiobiotin + ADP + phosphate + 3 H(+)</text>
        <dbReference type="Rhea" id="RHEA:15805"/>
        <dbReference type="ChEBI" id="CHEBI:15378"/>
        <dbReference type="ChEBI" id="CHEBI:16526"/>
        <dbReference type="ChEBI" id="CHEBI:30616"/>
        <dbReference type="ChEBI" id="CHEBI:43474"/>
        <dbReference type="ChEBI" id="CHEBI:149469"/>
        <dbReference type="ChEBI" id="CHEBI:149473"/>
        <dbReference type="ChEBI" id="CHEBI:456216"/>
        <dbReference type="EC" id="6.3.3.3"/>
    </reaction>
</comment>
<keyword evidence="2 3" id="KW-0436">Ligase</keyword>
<comment type="subunit">
    <text evidence="2">Homodimer.</text>
</comment>
<feature type="binding site" evidence="2">
    <location>
        <position position="57"/>
    </location>
    <ligand>
        <name>ATP</name>
        <dbReference type="ChEBI" id="CHEBI:30616"/>
    </ligand>
</feature>
<comment type="similarity">
    <text evidence="2">Belongs to the dethiobiotin synthetase family.</text>
</comment>
<comment type="cofactor">
    <cofactor evidence="2">
        <name>Mg(2+)</name>
        <dbReference type="ChEBI" id="CHEBI:18420"/>
    </cofactor>
</comment>
<comment type="caution">
    <text evidence="2">Lacks conserved residue(s) required for the propagation of feature annotation.</text>
</comment>
<feature type="binding site" evidence="2">
    <location>
        <position position="50"/>
    </location>
    <ligand>
        <name>substrate</name>
    </ligand>
</feature>
<feature type="binding site" evidence="2">
    <location>
        <position position="57"/>
    </location>
    <ligand>
        <name>Mg(2+)</name>
        <dbReference type="ChEBI" id="CHEBI:18420"/>
    </ligand>
</feature>
<dbReference type="Pfam" id="PF13500">
    <property type="entry name" value="AAA_26"/>
    <property type="match status" value="1"/>
</dbReference>
<feature type="active site" evidence="2">
    <location>
        <position position="46"/>
    </location>
</feature>
<dbReference type="CDD" id="cd03109">
    <property type="entry name" value="DTBS"/>
    <property type="match status" value="1"/>
</dbReference>
<dbReference type="HOGENOM" id="CLU_072551_2_0_10"/>
<keyword evidence="1 2" id="KW-0093">Biotin biosynthesis</keyword>
<organism evidence="3 4">
    <name type="scientific">Capnocytophaga ochracea F0287</name>
    <dbReference type="NCBI Taxonomy" id="873517"/>
    <lineage>
        <taxon>Bacteria</taxon>
        <taxon>Pseudomonadati</taxon>
        <taxon>Bacteroidota</taxon>
        <taxon>Flavobacteriia</taxon>
        <taxon>Flavobacteriales</taxon>
        <taxon>Flavobacteriaceae</taxon>
        <taxon>Capnocytophaga</taxon>
    </lineage>
</organism>
<feature type="binding site" evidence="2">
    <location>
        <position position="113"/>
    </location>
    <ligand>
        <name>Mg(2+)</name>
        <dbReference type="ChEBI" id="CHEBI:18420"/>
    </ligand>
</feature>
<dbReference type="GO" id="GO:0004141">
    <property type="term" value="F:dethiobiotin synthase activity"/>
    <property type="evidence" value="ECO:0007669"/>
    <property type="project" value="UniProtKB-UniRule"/>
</dbReference>
<dbReference type="Gene3D" id="3.40.50.300">
    <property type="entry name" value="P-loop containing nucleotide triphosphate hydrolases"/>
    <property type="match status" value="1"/>
</dbReference>
<evidence type="ECO:0000313" key="4">
    <source>
        <dbReference type="Proteomes" id="UP000005391"/>
    </source>
</evidence>
<dbReference type="GO" id="GO:0005524">
    <property type="term" value="F:ATP binding"/>
    <property type="evidence" value="ECO:0007669"/>
    <property type="project" value="UniProtKB-UniRule"/>
</dbReference>
<comment type="subcellular location">
    <subcellularLocation>
        <location evidence="2">Cytoplasm</location>
    </subcellularLocation>
</comment>
<feature type="binding site" evidence="2">
    <location>
        <begin position="113"/>
        <end position="116"/>
    </location>
    <ligand>
        <name>ATP</name>
        <dbReference type="ChEBI" id="CHEBI:30616"/>
    </ligand>
</feature>
<dbReference type="NCBIfam" id="TIGR00347">
    <property type="entry name" value="bioD"/>
    <property type="match status" value="1"/>
</dbReference>
<reference evidence="3 4" key="1">
    <citation type="submission" date="2010-10" db="EMBL/GenBank/DDBJ databases">
        <authorList>
            <person name="Muzny D."/>
            <person name="Qin X."/>
            <person name="Deng J."/>
            <person name="Jiang H."/>
            <person name="Liu Y."/>
            <person name="Qu J."/>
            <person name="Song X.-Z."/>
            <person name="Zhang L."/>
            <person name="Thornton R."/>
            <person name="Coyle M."/>
            <person name="Francisco L."/>
            <person name="Jackson L."/>
            <person name="Javaid M."/>
            <person name="Korchina V."/>
            <person name="Kovar C."/>
            <person name="Mata R."/>
            <person name="Mathew T."/>
            <person name="Ngo R."/>
            <person name="Nguyen L."/>
            <person name="Nguyen N."/>
            <person name="Okwuonu G."/>
            <person name="Ongeri F."/>
            <person name="Pham C."/>
            <person name="Simmons D."/>
            <person name="Wilczek-Boney K."/>
            <person name="Hale W."/>
            <person name="Jakkamsetti A."/>
            <person name="Pham P."/>
            <person name="Ruth R."/>
            <person name="San Lucas F."/>
            <person name="Warren J."/>
            <person name="Zhang J."/>
            <person name="Zhao Z."/>
            <person name="Zhou C."/>
            <person name="Zhu D."/>
            <person name="Lee S."/>
            <person name="Bess C."/>
            <person name="Blankenburg K."/>
            <person name="Forbes L."/>
            <person name="Fu Q."/>
            <person name="Gubbala S."/>
            <person name="Hirani K."/>
            <person name="Jayaseelan J.C."/>
            <person name="Lara F."/>
            <person name="Munidasa M."/>
            <person name="Palculict T."/>
            <person name="Patil S."/>
            <person name="Pu L.-L."/>
            <person name="Saada N."/>
            <person name="Tang L."/>
            <person name="Weissenberger G."/>
            <person name="Zhu Y."/>
            <person name="Hemphill L."/>
            <person name="Shang Y."/>
            <person name="Youmans B."/>
            <person name="Ayvaz T."/>
            <person name="Ross M."/>
            <person name="Santibanez J."/>
            <person name="Aqrawi P."/>
            <person name="Gross S."/>
            <person name="Joshi V."/>
            <person name="Fowler G."/>
            <person name="Nazareth L."/>
            <person name="Reid J."/>
            <person name="Worley K."/>
            <person name="Petrosino J."/>
            <person name="Highlander S."/>
            <person name="Gibbs R."/>
        </authorList>
    </citation>
    <scope>NUCLEOTIDE SEQUENCE [LARGE SCALE GENOMIC DNA]</scope>
    <source>
        <strain evidence="3 4">F0287</strain>
    </source>
</reference>
<dbReference type="SUPFAM" id="SSF52540">
    <property type="entry name" value="P-loop containing nucleoside triphosphate hydrolases"/>
    <property type="match status" value="1"/>
</dbReference>
<evidence type="ECO:0000256" key="2">
    <source>
        <dbReference type="HAMAP-Rule" id="MF_00336"/>
    </source>
</evidence>
<keyword evidence="2" id="KW-0067">ATP-binding</keyword>
<keyword evidence="2" id="KW-0460">Magnesium</keyword>
<dbReference type="PANTHER" id="PTHR43210:SF5">
    <property type="entry name" value="DETHIOBIOTIN SYNTHETASE"/>
    <property type="match status" value="1"/>
</dbReference>
<dbReference type="eggNOG" id="COG0132">
    <property type="taxonomic scope" value="Bacteria"/>
</dbReference>
<keyword evidence="2" id="KW-0479">Metal-binding</keyword>
<dbReference type="GO" id="GO:0009102">
    <property type="term" value="P:biotin biosynthetic process"/>
    <property type="evidence" value="ECO:0007669"/>
    <property type="project" value="UniProtKB-UniRule"/>
</dbReference>
<protein>
    <recommendedName>
        <fullName evidence="2">ATP-dependent dethiobiotin synthetase BioD</fullName>
        <ecNumber evidence="2">6.3.3.3</ecNumber>
    </recommendedName>
    <alternativeName>
        <fullName evidence="2">DTB synthetase</fullName>
        <shortName evidence="2">DTBS</shortName>
    </alternativeName>
    <alternativeName>
        <fullName evidence="2">Dethiobiotin synthase</fullName>
    </alternativeName>
</protein>
<comment type="caution">
    <text evidence="3">The sequence shown here is derived from an EMBL/GenBank/DDBJ whole genome shotgun (WGS) entry which is preliminary data.</text>
</comment>
<dbReference type="HAMAP" id="MF_00336">
    <property type="entry name" value="BioD"/>
    <property type="match status" value="1"/>
</dbReference>
<dbReference type="Proteomes" id="UP000005391">
    <property type="component" value="Unassembled WGS sequence"/>
</dbReference>
<evidence type="ECO:0000256" key="1">
    <source>
        <dbReference type="ARBA" id="ARBA00022756"/>
    </source>
</evidence>
<dbReference type="UniPathway" id="UPA00078">
    <property type="reaction ID" value="UER00161"/>
</dbReference>
<dbReference type="EC" id="6.3.3.3" evidence="2"/>